<accession>A0ABM9E928</accession>
<keyword evidence="2" id="KW-1185">Reference proteome</keyword>
<sequence>MVDCLIRLMLDDRNLKINYLATWNEGDFDDVCRKRRIEIIG</sequence>
<gene>
    <name evidence="1" type="ORF">MES4922_40360</name>
</gene>
<evidence type="ECO:0000313" key="1">
    <source>
        <dbReference type="EMBL" id="CAH2405647.1"/>
    </source>
</evidence>
<dbReference type="Proteomes" id="UP001152604">
    <property type="component" value="Unassembled WGS sequence"/>
</dbReference>
<proteinExistence type="predicted"/>
<comment type="caution">
    <text evidence="1">The sequence shown here is derived from an EMBL/GenBank/DDBJ whole genome shotgun (WGS) entry which is preliminary data.</text>
</comment>
<name>A0ABM9E928_9HYPH</name>
<evidence type="ECO:0000313" key="2">
    <source>
        <dbReference type="Proteomes" id="UP001152604"/>
    </source>
</evidence>
<reference evidence="1" key="1">
    <citation type="submission" date="2022-03" db="EMBL/GenBank/DDBJ databases">
        <authorList>
            <person name="Brunel B."/>
        </authorList>
    </citation>
    <scope>NUCLEOTIDE SEQUENCE</scope>
    <source>
        <strain evidence="1">STM4922sample</strain>
    </source>
</reference>
<organism evidence="1 2">
    <name type="scientific">Mesorhizobium ventifaucium</name>
    <dbReference type="NCBI Taxonomy" id="666020"/>
    <lineage>
        <taxon>Bacteria</taxon>
        <taxon>Pseudomonadati</taxon>
        <taxon>Pseudomonadota</taxon>
        <taxon>Alphaproteobacteria</taxon>
        <taxon>Hyphomicrobiales</taxon>
        <taxon>Phyllobacteriaceae</taxon>
        <taxon>Mesorhizobium</taxon>
    </lineage>
</organism>
<dbReference type="EMBL" id="CAKXZS010000034">
    <property type="protein sequence ID" value="CAH2405647.1"/>
    <property type="molecule type" value="Genomic_DNA"/>
</dbReference>
<protein>
    <submittedName>
        <fullName evidence="1">Uncharacterized protein</fullName>
    </submittedName>
</protein>